<dbReference type="OrthoDB" id="1179534at2"/>
<protein>
    <submittedName>
        <fullName evidence="3">DUF3592 domain-containing protein</fullName>
    </submittedName>
</protein>
<feature type="transmembrane region" description="Helical" evidence="1">
    <location>
        <begin position="12"/>
        <end position="29"/>
    </location>
</feature>
<dbReference type="KEGG" id="fbe:FF125_20970"/>
<organism evidence="3 4">
    <name type="scientific">Aureibaculum algae</name>
    <dbReference type="NCBI Taxonomy" id="2584122"/>
    <lineage>
        <taxon>Bacteria</taxon>
        <taxon>Pseudomonadati</taxon>
        <taxon>Bacteroidota</taxon>
        <taxon>Flavobacteriia</taxon>
        <taxon>Flavobacteriales</taxon>
        <taxon>Flavobacteriaceae</taxon>
        <taxon>Aureibaculum</taxon>
    </lineage>
</organism>
<proteinExistence type="predicted"/>
<dbReference type="InterPro" id="IPR021994">
    <property type="entry name" value="DUF3592"/>
</dbReference>
<dbReference type="RefSeq" id="WP_138952051.1">
    <property type="nucleotide sequence ID" value="NZ_CP040749.1"/>
</dbReference>
<sequence length="165" mass="18917">MDFFASLTQSQIAGIILQLVVLPFLFMALRRWGWAKQSVQWPKVKGEVAKSLDFPLSKIIDFLYTYEIKGITYQGTKPFFANSFKNFKKKKTSELMEKYTKGTEVVVFYNPSNHKISTLEPGRKDGIIGALIVLILLFLLGFMAYSNPYLITEIMDYFQNLSSNS</sequence>
<name>A0A5B7U1E5_9FLAO</name>
<keyword evidence="4" id="KW-1185">Reference proteome</keyword>
<dbReference type="Pfam" id="PF12158">
    <property type="entry name" value="DUF3592"/>
    <property type="match status" value="1"/>
</dbReference>
<dbReference type="Proteomes" id="UP000306229">
    <property type="component" value="Chromosome"/>
</dbReference>
<evidence type="ECO:0000313" key="3">
    <source>
        <dbReference type="EMBL" id="QCX40792.1"/>
    </source>
</evidence>
<gene>
    <name evidence="3" type="ORF">FF125_20970</name>
</gene>
<feature type="transmembrane region" description="Helical" evidence="1">
    <location>
        <begin position="126"/>
        <end position="145"/>
    </location>
</feature>
<evidence type="ECO:0000259" key="2">
    <source>
        <dbReference type="Pfam" id="PF12158"/>
    </source>
</evidence>
<accession>A0A5B7U1E5</accession>
<evidence type="ECO:0000313" key="4">
    <source>
        <dbReference type="Proteomes" id="UP000306229"/>
    </source>
</evidence>
<dbReference type="AlphaFoldDB" id="A0A5B7U1E5"/>
<feature type="domain" description="DUF3592" evidence="2">
    <location>
        <begin position="64"/>
        <end position="123"/>
    </location>
</feature>
<evidence type="ECO:0000256" key="1">
    <source>
        <dbReference type="SAM" id="Phobius"/>
    </source>
</evidence>
<keyword evidence="1" id="KW-0812">Transmembrane</keyword>
<reference evidence="3 4" key="1">
    <citation type="submission" date="2019-05" db="EMBL/GenBank/DDBJ databases">
        <title>Algicella ahnfeltiae gen. nov., sp. nov., a novel marine bacterium of the family Flavobacteriaceae isolated from a red alga.</title>
        <authorList>
            <person name="Nedashkovskaya O.I."/>
            <person name="Kukhlevskiy A.D."/>
            <person name="Kim S.-G."/>
            <person name="Zhukova N.V."/>
            <person name="Mikhailov V.V."/>
        </authorList>
    </citation>
    <scope>NUCLEOTIDE SEQUENCE [LARGE SCALE GENOMIC DNA]</scope>
    <source>
        <strain evidence="3 4">10Alg115</strain>
    </source>
</reference>
<keyword evidence="1" id="KW-0472">Membrane</keyword>
<keyword evidence="1" id="KW-1133">Transmembrane helix</keyword>
<dbReference type="EMBL" id="CP040749">
    <property type="protein sequence ID" value="QCX40792.1"/>
    <property type="molecule type" value="Genomic_DNA"/>
</dbReference>